<dbReference type="InterPro" id="IPR036866">
    <property type="entry name" value="RibonucZ/Hydroxyglut_hydro"/>
</dbReference>
<protein>
    <recommendedName>
        <fullName evidence="2">Beta-Casp domain-containing protein</fullName>
    </recommendedName>
</protein>
<feature type="domain" description="Beta-Casp" evidence="2">
    <location>
        <begin position="284"/>
        <end position="400"/>
    </location>
</feature>
<dbReference type="Pfam" id="PF07521">
    <property type="entry name" value="RMMBL"/>
    <property type="match status" value="1"/>
</dbReference>
<dbReference type="Pfam" id="PF10996">
    <property type="entry name" value="Beta-Casp"/>
    <property type="match status" value="1"/>
</dbReference>
<organism evidence="3 4">
    <name type="scientific">Cylicocyclus nassatus</name>
    <name type="common">Nematode worm</name>
    <dbReference type="NCBI Taxonomy" id="53992"/>
    <lineage>
        <taxon>Eukaryota</taxon>
        <taxon>Metazoa</taxon>
        <taxon>Ecdysozoa</taxon>
        <taxon>Nematoda</taxon>
        <taxon>Chromadorea</taxon>
        <taxon>Rhabditida</taxon>
        <taxon>Rhabditina</taxon>
        <taxon>Rhabditomorpha</taxon>
        <taxon>Strongyloidea</taxon>
        <taxon>Strongylidae</taxon>
        <taxon>Cylicocyclus</taxon>
    </lineage>
</organism>
<keyword evidence="1" id="KW-0378">Hydrolase</keyword>
<dbReference type="PANTHER" id="PTHR11203">
    <property type="entry name" value="CLEAVAGE AND POLYADENYLATION SPECIFICITY FACTOR FAMILY MEMBER"/>
    <property type="match status" value="1"/>
</dbReference>
<dbReference type="InterPro" id="IPR022712">
    <property type="entry name" value="Beta_Casp"/>
</dbReference>
<dbReference type="EMBL" id="CATQJL010000014">
    <property type="protein sequence ID" value="CAJ0592202.1"/>
    <property type="molecule type" value="Genomic_DNA"/>
</dbReference>
<name>A0AA36DUB2_CYLNA</name>
<reference evidence="3" key="1">
    <citation type="submission" date="2023-07" db="EMBL/GenBank/DDBJ databases">
        <authorList>
            <consortium name="CYATHOMIX"/>
        </authorList>
    </citation>
    <scope>NUCLEOTIDE SEQUENCE</scope>
    <source>
        <strain evidence="3">N/A</strain>
    </source>
</reference>
<dbReference type="SMART" id="SM01027">
    <property type="entry name" value="Beta-Casp"/>
    <property type="match status" value="1"/>
</dbReference>
<dbReference type="Gene3D" id="3.40.50.10890">
    <property type="match status" value="1"/>
</dbReference>
<evidence type="ECO:0000313" key="3">
    <source>
        <dbReference type="EMBL" id="CAJ0592202.1"/>
    </source>
</evidence>
<dbReference type="Proteomes" id="UP001176961">
    <property type="component" value="Unassembled WGS sequence"/>
</dbReference>
<comment type="caution">
    <text evidence="3">The sequence shown here is derived from an EMBL/GenBank/DDBJ whole genome shotgun (WGS) entry which is preliminary data.</text>
</comment>
<gene>
    <name evidence="3" type="ORF">CYNAS_LOCUS4185</name>
</gene>
<dbReference type="AlphaFoldDB" id="A0AA36DUB2"/>
<dbReference type="CDD" id="cd16295">
    <property type="entry name" value="TTHA0252-CPSF-like_MBL-fold"/>
    <property type="match status" value="1"/>
</dbReference>
<dbReference type="InterPro" id="IPR050698">
    <property type="entry name" value="MBL"/>
</dbReference>
<dbReference type="GO" id="GO:0016787">
    <property type="term" value="F:hydrolase activity"/>
    <property type="evidence" value="ECO:0007669"/>
    <property type="project" value="UniProtKB-KW"/>
</dbReference>
<accession>A0AA36DUB2</accession>
<evidence type="ECO:0000256" key="1">
    <source>
        <dbReference type="ARBA" id="ARBA00022801"/>
    </source>
</evidence>
<evidence type="ECO:0000313" key="4">
    <source>
        <dbReference type="Proteomes" id="UP001176961"/>
    </source>
</evidence>
<dbReference type="PANTHER" id="PTHR11203:SF37">
    <property type="entry name" value="INTEGRATOR COMPLEX SUBUNIT 11"/>
    <property type="match status" value="1"/>
</dbReference>
<keyword evidence="4" id="KW-1185">Reference proteome</keyword>
<evidence type="ECO:0000259" key="2">
    <source>
        <dbReference type="SMART" id="SM01027"/>
    </source>
</evidence>
<sequence length="489" mass="55553">MSYLQVIQNSHIVTSQEMQAECDAIANGMEPPKQPMGFAVPTEEDYEDYSILMDFGLVQRNNIIQDYRDNHTMPKGVKPKEIDLILISHLNHIDHTGRLPWLYKQGCKAPIYAKSGCREIIRQMLYDSAKIMAHDAEVLCNKHKINATPLYTTDDVDYMMTFLKEVEYGEEVKFNKNISFSFYSAHHVLNASQIRLTLTDGMVTKRIGYTGDIGSPNLKHFYLEDFQPLPFCDVLIGECTYASARRNHKPKDRVNDIHKMISVINEAKENNGRVLIPVFAFDRLELILTLLYKTFNGMSPLPIIVDTPLGAKIAKEWGNNLVVDEELWDEVYHWSDTKWLDDYADSFMHQESGKPCIVLASSGMLTAGRALGWLQHMLSDPKSTVMFCGYSGEGTLAYDIKMGDKKYLVVDGVSVKNNAKIVSLNSMSSHMCHDELIDYYTTVPYNKLYLVHSNQDEKVEFANELKGALSKANRTSRVVATNSGTKIYF</sequence>
<proteinExistence type="predicted"/>
<dbReference type="InterPro" id="IPR011108">
    <property type="entry name" value="RMMBL"/>
</dbReference>
<dbReference type="GO" id="GO:0004521">
    <property type="term" value="F:RNA endonuclease activity"/>
    <property type="evidence" value="ECO:0007669"/>
    <property type="project" value="TreeGrafter"/>
</dbReference>
<dbReference type="Gene3D" id="3.60.15.10">
    <property type="entry name" value="Ribonuclease Z/Hydroxyacylglutathione hydrolase-like"/>
    <property type="match status" value="1"/>
</dbReference>
<dbReference type="SUPFAM" id="SSF56281">
    <property type="entry name" value="Metallo-hydrolase/oxidoreductase"/>
    <property type="match status" value="1"/>
</dbReference>